<accession>A0A6N8G1Q5</accession>
<dbReference type="EMBL" id="NAPY01000075">
    <property type="protein sequence ID" value="MUL39348.1"/>
    <property type="molecule type" value="Genomic_DNA"/>
</dbReference>
<reference evidence="1 2" key="1">
    <citation type="journal article" date="2019" name="Front. Microbiol.">
        <title>Genomic Features for Desiccation Tolerance and Sugar Biosynthesis in the Extremophile Gloeocapsopsis sp. UTEX B3054.</title>
        <authorList>
            <person name="Urrejola C."/>
            <person name="Alcorta J."/>
            <person name="Salas L."/>
            <person name="Vasquez M."/>
            <person name="Polz M.F."/>
            <person name="Vicuna R."/>
            <person name="Diez B."/>
        </authorList>
    </citation>
    <scope>NUCLEOTIDE SEQUENCE [LARGE SCALE GENOMIC DNA]</scope>
    <source>
        <strain evidence="1 2">1H9</strain>
    </source>
</reference>
<dbReference type="AlphaFoldDB" id="A0A6N8G1Q5"/>
<protein>
    <submittedName>
        <fullName evidence="1">Uncharacterized protein</fullName>
    </submittedName>
</protein>
<sequence>MDGFVICLISDADGSVGYWGGSAITQDLIQTTFFEDVGAARQAAGTLQNQYTDREIQVVPASKGITLKTSTANVATSNQSASPSI</sequence>
<organism evidence="1 2">
    <name type="scientific">Gloeocapsopsis dulcis AAB1 = 1H9</name>
    <dbReference type="NCBI Taxonomy" id="1433147"/>
    <lineage>
        <taxon>Bacteria</taxon>
        <taxon>Bacillati</taxon>
        <taxon>Cyanobacteriota</taxon>
        <taxon>Cyanophyceae</taxon>
        <taxon>Oscillatoriophycideae</taxon>
        <taxon>Chroococcales</taxon>
        <taxon>Chroococcaceae</taxon>
        <taxon>Gloeocapsopsis</taxon>
        <taxon>Gloeocapsopsis dulcis</taxon>
    </lineage>
</organism>
<proteinExistence type="predicted"/>
<keyword evidence="2" id="KW-1185">Reference proteome</keyword>
<evidence type="ECO:0000313" key="2">
    <source>
        <dbReference type="Proteomes" id="UP000441797"/>
    </source>
</evidence>
<dbReference type="Proteomes" id="UP000441797">
    <property type="component" value="Unassembled WGS sequence"/>
</dbReference>
<gene>
    <name evidence="1" type="ORF">BWI75_24435</name>
</gene>
<comment type="caution">
    <text evidence="1">The sequence shown here is derived from an EMBL/GenBank/DDBJ whole genome shotgun (WGS) entry which is preliminary data.</text>
</comment>
<evidence type="ECO:0000313" key="1">
    <source>
        <dbReference type="EMBL" id="MUL39348.1"/>
    </source>
</evidence>
<name>A0A6N8G1Q5_9CHRO</name>
<dbReference type="RefSeq" id="WP_105219479.1">
    <property type="nucleotide sequence ID" value="NZ_CAWNSU010000038.1"/>
</dbReference>